<protein>
    <submittedName>
        <fullName evidence="1">Lysozyme like 4</fullName>
    </submittedName>
</protein>
<gene>
    <name evidence="1" type="ORF">HJG59_011774</name>
</gene>
<evidence type="ECO:0000313" key="1">
    <source>
        <dbReference type="EMBL" id="KAF6420714.1"/>
    </source>
</evidence>
<organism evidence="1 2">
    <name type="scientific">Molossus molossus</name>
    <name type="common">Pallas' mastiff bat</name>
    <name type="synonym">Vespertilio molossus</name>
    <dbReference type="NCBI Taxonomy" id="27622"/>
    <lineage>
        <taxon>Eukaryota</taxon>
        <taxon>Metazoa</taxon>
        <taxon>Chordata</taxon>
        <taxon>Craniata</taxon>
        <taxon>Vertebrata</taxon>
        <taxon>Euteleostomi</taxon>
        <taxon>Mammalia</taxon>
        <taxon>Eutheria</taxon>
        <taxon>Laurasiatheria</taxon>
        <taxon>Chiroptera</taxon>
        <taxon>Yangochiroptera</taxon>
        <taxon>Molossidae</taxon>
        <taxon>Molossus</taxon>
    </lineage>
</organism>
<dbReference type="Proteomes" id="UP000550707">
    <property type="component" value="Unassembled WGS sequence"/>
</dbReference>
<name>A0A7J8DBW7_MOLMO</name>
<dbReference type="AlphaFoldDB" id="A0A7J8DBW7"/>
<reference evidence="1 2" key="1">
    <citation type="journal article" date="2020" name="Nature">
        <title>Six reference-quality genomes reveal evolution of bat adaptations.</title>
        <authorList>
            <person name="Jebb D."/>
            <person name="Huang Z."/>
            <person name="Pippel M."/>
            <person name="Hughes G.M."/>
            <person name="Lavrichenko K."/>
            <person name="Devanna P."/>
            <person name="Winkler S."/>
            <person name="Jermiin L.S."/>
            <person name="Skirmuntt E.C."/>
            <person name="Katzourakis A."/>
            <person name="Burkitt-Gray L."/>
            <person name="Ray D.A."/>
            <person name="Sullivan K.A.M."/>
            <person name="Roscito J.G."/>
            <person name="Kirilenko B.M."/>
            <person name="Davalos L.M."/>
            <person name="Corthals A.P."/>
            <person name="Power M.L."/>
            <person name="Jones G."/>
            <person name="Ransome R.D."/>
            <person name="Dechmann D.K.N."/>
            <person name="Locatelli A.G."/>
            <person name="Puechmaille S.J."/>
            <person name="Fedrigo O."/>
            <person name="Jarvis E.D."/>
            <person name="Hiller M."/>
            <person name="Vernes S.C."/>
            <person name="Myers E.W."/>
            <person name="Teeling E.C."/>
        </authorList>
    </citation>
    <scope>NUCLEOTIDE SEQUENCE [LARGE SCALE GENOMIC DNA]</scope>
    <source>
        <strain evidence="1">MMolMol1</strain>
        <tissue evidence="1">Muscle</tissue>
    </source>
</reference>
<proteinExistence type="predicted"/>
<comment type="caution">
    <text evidence="1">The sequence shown here is derived from an EMBL/GenBank/DDBJ whole genome shotgun (WGS) entry which is preliminary data.</text>
</comment>
<dbReference type="EMBL" id="JACASF010000018">
    <property type="protein sequence ID" value="KAF6420714.1"/>
    <property type="molecule type" value="Genomic_DNA"/>
</dbReference>
<sequence>MSTALELILDLCFSKLQLLKRWQWFAQRIHDLVMRRQPEHSVRFSCWGRLRITKQDQPVEQGQIYKWACFTGGSPSGVPYHNPQALGAAETSSRVWQQDMCPSRRPAWTTNCQNSNTLARWLDGCKL</sequence>
<keyword evidence="2" id="KW-1185">Reference proteome</keyword>
<evidence type="ECO:0000313" key="2">
    <source>
        <dbReference type="Proteomes" id="UP000550707"/>
    </source>
</evidence>
<accession>A0A7J8DBW7</accession>